<keyword evidence="2" id="KW-1185">Reference proteome</keyword>
<evidence type="ECO:0000313" key="2">
    <source>
        <dbReference type="Proteomes" id="UP000004995"/>
    </source>
</evidence>
<proteinExistence type="predicted"/>
<dbReference type="Proteomes" id="UP000004995">
    <property type="component" value="Unassembled WGS sequence"/>
</dbReference>
<evidence type="ECO:0000313" key="1">
    <source>
        <dbReference type="EnsemblPlants" id="KQL28924"/>
    </source>
</evidence>
<dbReference type="HOGENOM" id="CLU_2692454_0_0_1"/>
<dbReference type="EnsemblPlants" id="KQL28924">
    <property type="protein sequence ID" value="KQL28924"/>
    <property type="gene ID" value="SETIT_020419mg"/>
</dbReference>
<accession>K3Z1K1</accession>
<dbReference type="InParanoid" id="K3Z1K1"/>
<dbReference type="Gramene" id="KQL28924">
    <property type="protein sequence ID" value="KQL28924"/>
    <property type="gene ID" value="SETIT_020419mg"/>
</dbReference>
<protein>
    <submittedName>
        <fullName evidence="1">Uncharacterized protein</fullName>
    </submittedName>
</protein>
<reference evidence="2" key="1">
    <citation type="journal article" date="2012" name="Nat. Biotechnol.">
        <title>Reference genome sequence of the model plant Setaria.</title>
        <authorList>
            <person name="Bennetzen J.L."/>
            <person name="Schmutz J."/>
            <person name="Wang H."/>
            <person name="Percifield R."/>
            <person name="Hawkins J."/>
            <person name="Pontaroli A.C."/>
            <person name="Estep M."/>
            <person name="Feng L."/>
            <person name="Vaughn J.N."/>
            <person name="Grimwood J."/>
            <person name="Jenkins J."/>
            <person name="Barry K."/>
            <person name="Lindquist E."/>
            <person name="Hellsten U."/>
            <person name="Deshpande S."/>
            <person name="Wang X."/>
            <person name="Wu X."/>
            <person name="Mitros T."/>
            <person name="Triplett J."/>
            <person name="Yang X."/>
            <person name="Ye C.Y."/>
            <person name="Mauro-Herrera M."/>
            <person name="Wang L."/>
            <person name="Li P."/>
            <person name="Sharma M."/>
            <person name="Sharma R."/>
            <person name="Ronald P.C."/>
            <person name="Panaud O."/>
            <person name="Kellogg E.A."/>
            <person name="Brutnell T.P."/>
            <person name="Doust A.N."/>
            <person name="Tuskan G.A."/>
            <person name="Rokhsar D."/>
            <person name="Devos K.M."/>
        </authorList>
    </citation>
    <scope>NUCLEOTIDE SEQUENCE [LARGE SCALE GENOMIC DNA]</scope>
    <source>
        <strain evidence="2">cv. Yugu1</strain>
    </source>
</reference>
<reference evidence="1" key="2">
    <citation type="submission" date="2018-08" db="UniProtKB">
        <authorList>
            <consortium name="EnsemblPlants"/>
        </authorList>
    </citation>
    <scope>IDENTIFICATION</scope>
    <source>
        <strain evidence="1">Yugu1</strain>
    </source>
</reference>
<organism evidence="1 2">
    <name type="scientific">Setaria italica</name>
    <name type="common">Foxtail millet</name>
    <name type="synonym">Panicum italicum</name>
    <dbReference type="NCBI Taxonomy" id="4555"/>
    <lineage>
        <taxon>Eukaryota</taxon>
        <taxon>Viridiplantae</taxon>
        <taxon>Streptophyta</taxon>
        <taxon>Embryophyta</taxon>
        <taxon>Tracheophyta</taxon>
        <taxon>Spermatophyta</taxon>
        <taxon>Magnoliopsida</taxon>
        <taxon>Liliopsida</taxon>
        <taxon>Poales</taxon>
        <taxon>Poaceae</taxon>
        <taxon>PACMAD clade</taxon>
        <taxon>Panicoideae</taxon>
        <taxon>Panicodae</taxon>
        <taxon>Paniceae</taxon>
        <taxon>Cenchrinae</taxon>
        <taxon>Setaria</taxon>
    </lineage>
</organism>
<name>K3Z1K1_SETIT</name>
<dbReference type="AlphaFoldDB" id="K3Z1K1"/>
<dbReference type="EMBL" id="AGNK02000139">
    <property type="status" value="NOT_ANNOTATED_CDS"/>
    <property type="molecule type" value="Genomic_DNA"/>
</dbReference>
<sequence>MVVVWVILWRTCKLFLVCARVCVGVSYVLGLGPNWTHCTLFSILMKWHAAPLLVKKNRWERKFPIGPACLLWLW</sequence>